<proteinExistence type="predicted"/>
<dbReference type="AlphaFoldDB" id="A0A7K3LRU1"/>
<dbReference type="EMBL" id="JAADZU010000047">
    <property type="protein sequence ID" value="NDK90781.1"/>
    <property type="molecule type" value="Genomic_DNA"/>
</dbReference>
<organism evidence="1 2">
    <name type="scientific">Gordonia desulfuricans</name>
    <dbReference type="NCBI Taxonomy" id="89051"/>
    <lineage>
        <taxon>Bacteria</taxon>
        <taxon>Bacillati</taxon>
        <taxon>Actinomycetota</taxon>
        <taxon>Actinomycetes</taxon>
        <taxon>Mycobacteriales</taxon>
        <taxon>Gordoniaceae</taxon>
        <taxon>Gordonia</taxon>
    </lineage>
</organism>
<dbReference type="RefSeq" id="WP_059037132.1">
    <property type="nucleotide sequence ID" value="NZ_JAADZU010000047.1"/>
</dbReference>
<accession>A0A7K3LRU1</accession>
<evidence type="ECO:0000313" key="1">
    <source>
        <dbReference type="EMBL" id="NDK90781.1"/>
    </source>
</evidence>
<sequence length="86" mass="9710">MIVDPTAFDSPPHDDYWPTAFLLNGEWADTVTDSWTEVGDSEYRARRSGEVLTMRTAADATEHSYSLTAGRYPDPQIPIYIAERTI</sequence>
<comment type="caution">
    <text evidence="1">The sequence shown here is derived from an EMBL/GenBank/DDBJ whole genome shotgun (WGS) entry which is preliminary data.</text>
</comment>
<protein>
    <submittedName>
        <fullName evidence="1">Uncharacterized protein</fullName>
    </submittedName>
</protein>
<gene>
    <name evidence="1" type="ORF">GYA93_14490</name>
</gene>
<evidence type="ECO:0000313" key="2">
    <source>
        <dbReference type="Proteomes" id="UP000466307"/>
    </source>
</evidence>
<name>A0A7K3LRU1_9ACTN</name>
<keyword evidence="2" id="KW-1185">Reference proteome</keyword>
<reference evidence="1 2" key="1">
    <citation type="submission" date="2020-01" db="EMBL/GenBank/DDBJ databases">
        <title>Investigation of new actinobacteria for the biodesulphurisation of diesel fuel.</title>
        <authorList>
            <person name="Athi Narayanan S.M."/>
        </authorList>
    </citation>
    <scope>NUCLEOTIDE SEQUENCE [LARGE SCALE GENOMIC DNA]</scope>
    <source>
        <strain evidence="1 2">213E</strain>
    </source>
</reference>
<dbReference type="Proteomes" id="UP000466307">
    <property type="component" value="Unassembled WGS sequence"/>
</dbReference>